<protein>
    <submittedName>
        <fullName evidence="1">Uncharacterized protein</fullName>
    </submittedName>
</protein>
<name>A0ACC3AIX9_9EURO</name>
<organism evidence="1 2">
    <name type="scientific">Neophaeococcomyces mojaviensis</name>
    <dbReference type="NCBI Taxonomy" id="3383035"/>
    <lineage>
        <taxon>Eukaryota</taxon>
        <taxon>Fungi</taxon>
        <taxon>Dikarya</taxon>
        <taxon>Ascomycota</taxon>
        <taxon>Pezizomycotina</taxon>
        <taxon>Eurotiomycetes</taxon>
        <taxon>Chaetothyriomycetidae</taxon>
        <taxon>Chaetothyriales</taxon>
        <taxon>Chaetothyriales incertae sedis</taxon>
        <taxon>Neophaeococcomyces</taxon>
    </lineage>
</organism>
<keyword evidence="2" id="KW-1185">Reference proteome</keyword>
<accession>A0ACC3AIX9</accession>
<evidence type="ECO:0000313" key="1">
    <source>
        <dbReference type="EMBL" id="KAJ9663008.1"/>
    </source>
</evidence>
<reference evidence="1" key="1">
    <citation type="submission" date="2022-10" db="EMBL/GenBank/DDBJ databases">
        <title>Culturing micro-colonial fungi from biological soil crusts in the Mojave desert and describing Neophaeococcomyces mojavensis, and introducing the new genera and species Taxawa tesnikishii.</title>
        <authorList>
            <person name="Kurbessoian T."/>
            <person name="Stajich J.E."/>
        </authorList>
    </citation>
    <scope>NUCLEOTIDE SEQUENCE</scope>
    <source>
        <strain evidence="1">JES_112</strain>
    </source>
</reference>
<dbReference type="EMBL" id="JAPDRQ010000011">
    <property type="protein sequence ID" value="KAJ9663008.1"/>
    <property type="molecule type" value="Genomic_DNA"/>
</dbReference>
<proteinExistence type="predicted"/>
<sequence>MVSTRAQAKLEKKQDAAMIDVFAVPPTGSQDAEVDNQKTNGVLLPKPSSSTINTYFNQSKIVRLKCKAPDPPSPTGAKSVKSTPVSAVSRGQRSPNGIVKKTSPAARSTPTVKSLKISFRMKYYDIQPGKLAKMGIRSKRPPKNYYPYPKKNFKLGHNPWAHLNLPKPTKQRVDKFWQLIAGYNGQFNVLGYTNQPAHAVKGVVTVDTLFQTILAQSTGNEMAIDAHSRLCNRFTYLVNGKKYVGTMPNWHKVRTVPRAELERVLKPGGYQIIRAKAIQQLLEIVYAKNTERKAAGVQQYTYDGNPPDAEDFVPGMLSLDYLTDYPEGSDENSDEKLLGRLTQLPLIGFKSAMCIMAFQLKRPIFVVDTHVLRVTKWLGWVPKHAKEDQAAQYLHSIIPDDIKYDLHNQIWTHCANENVRDNRGREVICPFCGSNPPAKGRDLSKYNCPLKDLLPPLSKRWSREYVGVQLSEGANLETIVKTEEDETTLDPSTPKPQTENATQDTTMTDAEVVETTEVTEEITRFTKTTKRTVINKQTTIEAAFGIKTKTDSSTSDLNSSQPSKSKPVKEKKLKLKETMLFDELTPEQAKEAGYLLWEFRPMDNSFMEDWGTFDKMPRYKWEKPSIMDPDVAVTPEHARAVLEGRIEHRWSKRNVSQ</sequence>
<dbReference type="Proteomes" id="UP001172386">
    <property type="component" value="Unassembled WGS sequence"/>
</dbReference>
<gene>
    <name evidence="1" type="ORF">H2198_001000</name>
</gene>
<evidence type="ECO:0000313" key="2">
    <source>
        <dbReference type="Proteomes" id="UP001172386"/>
    </source>
</evidence>
<comment type="caution">
    <text evidence="1">The sequence shown here is derived from an EMBL/GenBank/DDBJ whole genome shotgun (WGS) entry which is preliminary data.</text>
</comment>